<evidence type="ECO:0000313" key="1">
    <source>
        <dbReference type="EMBL" id="CAK7355780.1"/>
    </source>
</evidence>
<dbReference type="Proteomes" id="UP001314170">
    <property type="component" value="Unassembled WGS sequence"/>
</dbReference>
<gene>
    <name evidence="1" type="ORF">DCAF_LOCUS26041</name>
</gene>
<protein>
    <submittedName>
        <fullName evidence="1">Uncharacterized protein</fullName>
    </submittedName>
</protein>
<dbReference type="EMBL" id="CAWUPB010001197">
    <property type="protein sequence ID" value="CAK7355780.1"/>
    <property type="molecule type" value="Genomic_DNA"/>
</dbReference>
<keyword evidence="2" id="KW-1185">Reference proteome</keyword>
<name>A0AAV1SP69_9ROSI</name>
<comment type="caution">
    <text evidence="1">The sequence shown here is derived from an EMBL/GenBank/DDBJ whole genome shotgun (WGS) entry which is preliminary data.</text>
</comment>
<proteinExistence type="predicted"/>
<evidence type="ECO:0000313" key="2">
    <source>
        <dbReference type="Proteomes" id="UP001314170"/>
    </source>
</evidence>
<organism evidence="1 2">
    <name type="scientific">Dovyalis caffra</name>
    <dbReference type="NCBI Taxonomy" id="77055"/>
    <lineage>
        <taxon>Eukaryota</taxon>
        <taxon>Viridiplantae</taxon>
        <taxon>Streptophyta</taxon>
        <taxon>Embryophyta</taxon>
        <taxon>Tracheophyta</taxon>
        <taxon>Spermatophyta</taxon>
        <taxon>Magnoliopsida</taxon>
        <taxon>eudicotyledons</taxon>
        <taxon>Gunneridae</taxon>
        <taxon>Pentapetalae</taxon>
        <taxon>rosids</taxon>
        <taxon>fabids</taxon>
        <taxon>Malpighiales</taxon>
        <taxon>Salicaceae</taxon>
        <taxon>Flacourtieae</taxon>
        <taxon>Dovyalis</taxon>
    </lineage>
</organism>
<dbReference type="AlphaFoldDB" id="A0AAV1SP69"/>
<accession>A0AAV1SP69</accession>
<sequence>MDGSMSPSPPILQVVPSGSINVIENDILDLPPLMHLPPLMVRCNKSNFKATFKDCQDFDGTKPWYLGYINCVILDPTAIDTTDQMKTTAREVISLNPLGILASQAVNRIAIR</sequence>
<reference evidence="1 2" key="1">
    <citation type="submission" date="2024-01" db="EMBL/GenBank/DDBJ databases">
        <authorList>
            <person name="Waweru B."/>
        </authorList>
    </citation>
    <scope>NUCLEOTIDE SEQUENCE [LARGE SCALE GENOMIC DNA]</scope>
</reference>